<dbReference type="Proteomes" id="UP000075714">
    <property type="component" value="Unassembled WGS sequence"/>
</dbReference>
<evidence type="ECO:0000313" key="2">
    <source>
        <dbReference type="EMBL" id="KXZ43030.1"/>
    </source>
</evidence>
<keyword evidence="3" id="KW-1185">Reference proteome</keyword>
<reference evidence="3" key="1">
    <citation type="journal article" date="2016" name="Nat. Commun.">
        <title>The Gonium pectorale genome demonstrates co-option of cell cycle regulation during the evolution of multicellularity.</title>
        <authorList>
            <person name="Hanschen E.R."/>
            <person name="Marriage T.N."/>
            <person name="Ferris P.J."/>
            <person name="Hamaji T."/>
            <person name="Toyoda A."/>
            <person name="Fujiyama A."/>
            <person name="Neme R."/>
            <person name="Noguchi H."/>
            <person name="Minakuchi Y."/>
            <person name="Suzuki M."/>
            <person name="Kawai-Toyooka H."/>
            <person name="Smith D.R."/>
            <person name="Sparks H."/>
            <person name="Anderson J."/>
            <person name="Bakaric R."/>
            <person name="Luria V."/>
            <person name="Karger A."/>
            <person name="Kirschner M.W."/>
            <person name="Durand P.M."/>
            <person name="Michod R.E."/>
            <person name="Nozaki H."/>
            <person name="Olson B.J."/>
        </authorList>
    </citation>
    <scope>NUCLEOTIDE SEQUENCE [LARGE SCALE GENOMIC DNA]</scope>
    <source>
        <strain evidence="3">NIES-2863</strain>
    </source>
</reference>
<dbReference type="AlphaFoldDB" id="A0A150G147"/>
<proteinExistence type="predicted"/>
<sequence length="217" mass="23162">MDSRPNLHPVSAARAPVLKGCHRSCRGVFLYFARSSEAPGEVCLGLSTTVRDPQLQDDIKRLHDAREIPEGQAVSWAFVLGHSVSSLSSASDKALPPGCVTGLEFVRFGKVPDAVGQGSAASTSPSQPADDAQQAPGPSTNSASSRVWSSLSSFTSGFRILTSSDDVNSRVGKTWDGLVNFDAARYSEKFQKKAMDNYAAMSKWLKQLRDAVSGPKA</sequence>
<evidence type="ECO:0000256" key="1">
    <source>
        <dbReference type="SAM" id="MobiDB-lite"/>
    </source>
</evidence>
<evidence type="ECO:0000313" key="3">
    <source>
        <dbReference type="Proteomes" id="UP000075714"/>
    </source>
</evidence>
<feature type="region of interest" description="Disordered" evidence="1">
    <location>
        <begin position="116"/>
        <end position="145"/>
    </location>
</feature>
<organism evidence="2 3">
    <name type="scientific">Gonium pectorale</name>
    <name type="common">Green alga</name>
    <dbReference type="NCBI Taxonomy" id="33097"/>
    <lineage>
        <taxon>Eukaryota</taxon>
        <taxon>Viridiplantae</taxon>
        <taxon>Chlorophyta</taxon>
        <taxon>core chlorophytes</taxon>
        <taxon>Chlorophyceae</taxon>
        <taxon>CS clade</taxon>
        <taxon>Chlamydomonadales</taxon>
        <taxon>Volvocaceae</taxon>
        <taxon>Gonium</taxon>
    </lineage>
</organism>
<accession>A0A150G147</accession>
<dbReference type="EMBL" id="LSYV01000106">
    <property type="protein sequence ID" value="KXZ43030.1"/>
    <property type="molecule type" value="Genomic_DNA"/>
</dbReference>
<protein>
    <submittedName>
        <fullName evidence="2">Uncharacterized protein</fullName>
    </submittedName>
</protein>
<gene>
    <name evidence="2" type="ORF">GPECTOR_106g124</name>
</gene>
<comment type="caution">
    <text evidence="2">The sequence shown here is derived from an EMBL/GenBank/DDBJ whole genome shotgun (WGS) entry which is preliminary data.</text>
</comment>
<dbReference type="OrthoDB" id="529371at2759"/>
<name>A0A150G147_GONPE</name>